<keyword evidence="7" id="KW-1185">Reference proteome</keyword>
<feature type="domain" description="Pseudouridine synthase RsuA/RluA-like" evidence="5">
    <location>
        <begin position="90"/>
        <end position="243"/>
    </location>
</feature>
<evidence type="ECO:0000256" key="4">
    <source>
        <dbReference type="RuleBase" id="RU362028"/>
    </source>
</evidence>
<dbReference type="Proteomes" id="UP000093199">
    <property type="component" value="Unassembled WGS sequence"/>
</dbReference>
<keyword evidence="4" id="KW-0413">Isomerase</keyword>
<dbReference type="GO" id="GO:0140098">
    <property type="term" value="F:catalytic activity, acting on RNA"/>
    <property type="evidence" value="ECO:0007669"/>
    <property type="project" value="UniProtKB-ARBA"/>
</dbReference>
<dbReference type="InterPro" id="IPR006225">
    <property type="entry name" value="PsdUridine_synth_RluC/D"/>
</dbReference>
<gene>
    <name evidence="6" type="ORF">A6M13_09200</name>
</gene>
<dbReference type="EMBL" id="MASJ01000003">
    <property type="protein sequence ID" value="OCS87832.1"/>
    <property type="molecule type" value="Genomic_DNA"/>
</dbReference>
<dbReference type="GO" id="GO:0000455">
    <property type="term" value="P:enzyme-directed rRNA pseudouridine synthesis"/>
    <property type="evidence" value="ECO:0007669"/>
    <property type="project" value="TreeGrafter"/>
</dbReference>
<dbReference type="GO" id="GO:0003723">
    <property type="term" value="F:RNA binding"/>
    <property type="evidence" value="ECO:0007669"/>
    <property type="project" value="InterPro"/>
</dbReference>
<evidence type="ECO:0000256" key="1">
    <source>
        <dbReference type="ARBA" id="ARBA00000073"/>
    </source>
</evidence>
<dbReference type="Gene3D" id="3.30.2350.10">
    <property type="entry name" value="Pseudouridine synthase"/>
    <property type="match status" value="1"/>
</dbReference>
<dbReference type="EC" id="5.4.99.-" evidence="4"/>
<comment type="function">
    <text evidence="4">Responsible for synthesis of pseudouridine from uracil.</text>
</comment>
<evidence type="ECO:0000313" key="6">
    <source>
        <dbReference type="EMBL" id="OCS87832.1"/>
    </source>
</evidence>
<sequence length="299" mass="33417">MSKPFQVTFVMPTDGVLLREALGQFGISKRALTAIKYEGGQLLVNGVEKTVRHPLQAGDEVTVIFPIEKPSEGLLAEQGPLDIVYEDEAILIINKPAGQSTIPSREHPTGSVANVLMHYFETIGLQSTAHIVTRLDRDTSGLMCIAKNRHIHHLMGLAQKTHDVDRMYEAIVHGHVDNDFIEVKAPIGRKDTSIIEREVRADGQFAHTDVTVLARFMYNGEAFSHVRMKLYTGRTHQIRVHLAYLGYPLVGDGLYGGSKAFIERHALHCVKLTYQHPVTSERCVHDIPLADDLQRFLRA</sequence>
<protein>
    <recommendedName>
        <fullName evidence="4">Pseudouridine synthase</fullName>
        <ecNumber evidence="4">5.4.99.-</ecNumber>
    </recommendedName>
</protein>
<reference evidence="6 7" key="1">
    <citation type="submission" date="2016-07" db="EMBL/GenBank/DDBJ databases">
        <title>Caryophanon tenue genome sequencing.</title>
        <authorList>
            <person name="Verma A."/>
            <person name="Pal Y."/>
            <person name="Krishnamurthi S."/>
        </authorList>
    </citation>
    <scope>NUCLEOTIDE SEQUENCE [LARGE SCALE GENOMIC DNA]</scope>
    <source>
        <strain evidence="6 7">DSM 14152</strain>
    </source>
</reference>
<dbReference type="GO" id="GO:0009982">
    <property type="term" value="F:pseudouridine synthase activity"/>
    <property type="evidence" value="ECO:0007669"/>
    <property type="project" value="InterPro"/>
</dbReference>
<feature type="active site" evidence="3">
    <location>
        <position position="136"/>
    </location>
</feature>
<dbReference type="PANTHER" id="PTHR21600:SF35">
    <property type="entry name" value="PSEUDOURIDINE SYNTHASE"/>
    <property type="match status" value="1"/>
</dbReference>
<accession>A0A1C0YKY1</accession>
<dbReference type="STRING" id="33978.A6M13_09200"/>
<dbReference type="InterPro" id="IPR020103">
    <property type="entry name" value="PsdUridine_synth_cat_dom_sf"/>
</dbReference>
<dbReference type="AlphaFoldDB" id="A0A1C0YKY1"/>
<dbReference type="SUPFAM" id="SSF55120">
    <property type="entry name" value="Pseudouridine synthase"/>
    <property type="match status" value="1"/>
</dbReference>
<evidence type="ECO:0000256" key="2">
    <source>
        <dbReference type="ARBA" id="ARBA00010876"/>
    </source>
</evidence>
<organism evidence="6 7">
    <name type="scientific">Caryophanon tenue</name>
    <dbReference type="NCBI Taxonomy" id="33978"/>
    <lineage>
        <taxon>Bacteria</taxon>
        <taxon>Bacillati</taxon>
        <taxon>Bacillota</taxon>
        <taxon>Bacilli</taxon>
        <taxon>Bacillales</taxon>
        <taxon>Caryophanaceae</taxon>
        <taxon>Caryophanon</taxon>
    </lineage>
</organism>
<name>A0A1C0YKY1_9BACL</name>
<dbReference type="OrthoDB" id="9807829at2"/>
<dbReference type="PANTHER" id="PTHR21600">
    <property type="entry name" value="MITOCHONDRIAL RNA PSEUDOURIDINE SYNTHASE"/>
    <property type="match status" value="1"/>
</dbReference>
<evidence type="ECO:0000256" key="3">
    <source>
        <dbReference type="PIRSR" id="PIRSR606225-1"/>
    </source>
</evidence>
<dbReference type="InterPro" id="IPR050188">
    <property type="entry name" value="RluA_PseudoU_synthase"/>
</dbReference>
<comment type="similarity">
    <text evidence="2 4">Belongs to the pseudouridine synthase RluA family.</text>
</comment>
<proteinExistence type="inferred from homology"/>
<comment type="caution">
    <text evidence="6">The sequence shown here is derived from an EMBL/GenBank/DDBJ whole genome shotgun (WGS) entry which is preliminary data.</text>
</comment>
<dbReference type="NCBIfam" id="TIGR00005">
    <property type="entry name" value="rluA_subfam"/>
    <property type="match status" value="1"/>
</dbReference>
<dbReference type="Pfam" id="PF00849">
    <property type="entry name" value="PseudoU_synth_2"/>
    <property type="match status" value="1"/>
</dbReference>
<dbReference type="CDD" id="cd02869">
    <property type="entry name" value="PseudoU_synth_RluA_like"/>
    <property type="match status" value="1"/>
</dbReference>
<evidence type="ECO:0000259" key="5">
    <source>
        <dbReference type="Pfam" id="PF00849"/>
    </source>
</evidence>
<dbReference type="InterPro" id="IPR006145">
    <property type="entry name" value="PsdUridine_synth_RsuA/RluA"/>
</dbReference>
<evidence type="ECO:0000313" key="7">
    <source>
        <dbReference type="Proteomes" id="UP000093199"/>
    </source>
</evidence>
<comment type="catalytic activity">
    <reaction evidence="1 4">
        <text>a uridine in RNA = a pseudouridine in RNA</text>
        <dbReference type="Rhea" id="RHEA:48348"/>
        <dbReference type="Rhea" id="RHEA-COMP:12068"/>
        <dbReference type="Rhea" id="RHEA-COMP:12069"/>
        <dbReference type="ChEBI" id="CHEBI:65314"/>
        <dbReference type="ChEBI" id="CHEBI:65315"/>
    </reaction>
</comment>